<name>A0A420PIU9_FUSOX</name>
<dbReference type="EMBL" id="MRCY01000193">
    <property type="protein sequence ID" value="RKK92449.1"/>
    <property type="molecule type" value="Genomic_DNA"/>
</dbReference>
<protein>
    <submittedName>
        <fullName evidence="2">Uncharacterized protein</fullName>
    </submittedName>
</protein>
<gene>
    <name evidence="2" type="ORF">BFJ68_g15908</name>
</gene>
<accession>A0A420PIU9</accession>
<dbReference type="AlphaFoldDB" id="A0A420PIU9"/>
<reference evidence="2 3" key="1">
    <citation type="journal article" date="2018" name="Sci. Rep.">
        <title>Characterisation of pathogen-specific regions and novel effector candidates in Fusarium oxysporum f. sp. cepae.</title>
        <authorList>
            <person name="Armitage A.D."/>
            <person name="Taylor A."/>
            <person name="Sobczyk M.K."/>
            <person name="Baxter L."/>
            <person name="Greenfield B.P."/>
            <person name="Bates H.J."/>
            <person name="Wilson F."/>
            <person name="Jackson A.C."/>
            <person name="Ott S."/>
            <person name="Harrison R.J."/>
            <person name="Clarkson J.P."/>
        </authorList>
    </citation>
    <scope>NUCLEOTIDE SEQUENCE [LARGE SCALE GENOMIC DNA]</scope>
    <source>
        <strain evidence="2 3">Fo_A28</strain>
    </source>
</reference>
<feature type="region of interest" description="Disordered" evidence="1">
    <location>
        <begin position="1"/>
        <end position="69"/>
    </location>
</feature>
<proteinExistence type="predicted"/>
<evidence type="ECO:0000313" key="2">
    <source>
        <dbReference type="EMBL" id="RKK92449.1"/>
    </source>
</evidence>
<evidence type="ECO:0000256" key="1">
    <source>
        <dbReference type="SAM" id="MobiDB-lite"/>
    </source>
</evidence>
<organism evidence="2 3">
    <name type="scientific">Fusarium oxysporum</name>
    <name type="common">Fusarium vascular wilt</name>
    <dbReference type="NCBI Taxonomy" id="5507"/>
    <lineage>
        <taxon>Eukaryota</taxon>
        <taxon>Fungi</taxon>
        <taxon>Dikarya</taxon>
        <taxon>Ascomycota</taxon>
        <taxon>Pezizomycotina</taxon>
        <taxon>Sordariomycetes</taxon>
        <taxon>Hypocreomycetidae</taxon>
        <taxon>Hypocreales</taxon>
        <taxon>Nectriaceae</taxon>
        <taxon>Fusarium</taxon>
        <taxon>Fusarium oxysporum species complex</taxon>
    </lineage>
</organism>
<feature type="compositionally biased region" description="Basic and acidic residues" evidence="1">
    <location>
        <begin position="47"/>
        <end position="69"/>
    </location>
</feature>
<comment type="caution">
    <text evidence="2">The sequence shown here is derived from an EMBL/GenBank/DDBJ whole genome shotgun (WGS) entry which is preliminary data.</text>
</comment>
<sequence>MADPMGAEIVVEQDAAKTPESGGEAYEQGPRHGATIGRYCHRNATKHPTDDAKRTGRRTDRPTDRNPKK</sequence>
<dbReference type="Proteomes" id="UP000285860">
    <property type="component" value="Unassembled WGS sequence"/>
</dbReference>
<evidence type="ECO:0000313" key="3">
    <source>
        <dbReference type="Proteomes" id="UP000285860"/>
    </source>
</evidence>